<protein>
    <submittedName>
        <fullName evidence="1">Uncharacterized protein</fullName>
    </submittedName>
</protein>
<dbReference type="AlphaFoldDB" id="A0A8E2DIB7"/>
<accession>A0A8E2DIB7</accession>
<name>A0A8E2DIB7_9APHY</name>
<sequence>MTYEKGLDTALREFEALVKDNGGISIEKPFQFQQQPQRDRPHICYVSQEHSYNLGRYT</sequence>
<evidence type="ECO:0000313" key="1">
    <source>
        <dbReference type="EMBL" id="OCH83608.1"/>
    </source>
</evidence>
<dbReference type="Proteomes" id="UP000250043">
    <property type="component" value="Unassembled WGS sequence"/>
</dbReference>
<dbReference type="EMBL" id="KV722938">
    <property type="protein sequence ID" value="OCH83608.1"/>
    <property type="molecule type" value="Genomic_DNA"/>
</dbReference>
<evidence type="ECO:0000313" key="2">
    <source>
        <dbReference type="Proteomes" id="UP000250043"/>
    </source>
</evidence>
<reference evidence="1 2" key="1">
    <citation type="submission" date="2016-07" db="EMBL/GenBank/DDBJ databases">
        <title>Draft genome of the white-rot fungus Obba rivulosa 3A-2.</title>
        <authorList>
            <consortium name="DOE Joint Genome Institute"/>
            <person name="Miettinen O."/>
            <person name="Riley R."/>
            <person name="Acob R."/>
            <person name="Barry K."/>
            <person name="Cullen D."/>
            <person name="De Vries R."/>
            <person name="Hainaut M."/>
            <person name="Hatakka A."/>
            <person name="Henrissat B."/>
            <person name="Hilden K."/>
            <person name="Kuo R."/>
            <person name="Labutti K."/>
            <person name="Lipzen A."/>
            <person name="Makela M.R."/>
            <person name="Sandor L."/>
            <person name="Spatafora J.W."/>
            <person name="Grigoriev I.V."/>
            <person name="Hibbett D.S."/>
        </authorList>
    </citation>
    <scope>NUCLEOTIDE SEQUENCE [LARGE SCALE GENOMIC DNA]</scope>
    <source>
        <strain evidence="1 2">3A-2</strain>
    </source>
</reference>
<gene>
    <name evidence="1" type="ORF">OBBRIDRAFT_840369</name>
</gene>
<keyword evidence="2" id="KW-1185">Reference proteome</keyword>
<proteinExistence type="predicted"/>
<organism evidence="1 2">
    <name type="scientific">Obba rivulosa</name>
    <dbReference type="NCBI Taxonomy" id="1052685"/>
    <lineage>
        <taxon>Eukaryota</taxon>
        <taxon>Fungi</taxon>
        <taxon>Dikarya</taxon>
        <taxon>Basidiomycota</taxon>
        <taxon>Agaricomycotina</taxon>
        <taxon>Agaricomycetes</taxon>
        <taxon>Polyporales</taxon>
        <taxon>Gelatoporiaceae</taxon>
        <taxon>Obba</taxon>
    </lineage>
</organism>